<feature type="coiled-coil region" evidence="7">
    <location>
        <begin position="88"/>
        <end position="115"/>
    </location>
</feature>
<feature type="transmembrane region" description="Helical" evidence="8">
    <location>
        <begin position="200"/>
        <end position="224"/>
    </location>
</feature>
<dbReference type="RefSeq" id="XP_001749840.1">
    <property type="nucleotide sequence ID" value="XM_001749788.1"/>
</dbReference>
<dbReference type="AlphaFoldDB" id="A9VAT1"/>
<dbReference type="FunCoup" id="A9VAT1">
    <property type="interactions" value="584"/>
</dbReference>
<accession>A9VAT1</accession>
<dbReference type="OMA" id="ICADKIA"/>
<feature type="transmembrane region" description="Helical" evidence="8">
    <location>
        <begin position="119"/>
        <end position="137"/>
    </location>
</feature>
<dbReference type="GO" id="GO:0036503">
    <property type="term" value="P:ERAD pathway"/>
    <property type="evidence" value="ECO:0000318"/>
    <property type="project" value="GO_Central"/>
</dbReference>
<evidence type="ECO:0000256" key="1">
    <source>
        <dbReference type="ARBA" id="ARBA00004141"/>
    </source>
</evidence>
<feature type="domain" description="RING-type" evidence="10">
    <location>
        <begin position="291"/>
        <end position="338"/>
    </location>
</feature>
<keyword evidence="4 8" id="KW-1133">Transmembrane helix</keyword>
<dbReference type="GeneID" id="5895062"/>
<proteinExistence type="predicted"/>
<protein>
    <recommendedName>
        <fullName evidence="10">RING-type domain-containing protein</fullName>
    </recommendedName>
</protein>
<keyword evidence="2 8" id="KW-0812">Transmembrane</keyword>
<feature type="transmembrane region" description="Helical" evidence="8">
    <location>
        <begin position="236"/>
        <end position="256"/>
    </location>
</feature>
<evidence type="ECO:0000256" key="5">
    <source>
        <dbReference type="ARBA" id="ARBA00023136"/>
    </source>
</evidence>
<evidence type="ECO:0000256" key="2">
    <source>
        <dbReference type="ARBA" id="ARBA00022692"/>
    </source>
</evidence>
<dbReference type="InterPro" id="IPR013083">
    <property type="entry name" value="Znf_RING/FYVE/PHD"/>
</dbReference>
<feature type="transmembrane region" description="Helical" evidence="8">
    <location>
        <begin position="144"/>
        <end position="163"/>
    </location>
</feature>
<sequence length="430" mass="48867">MRTTAAGVALLAALLLVGLAMTGADEAAAVPEVPQEAEGLKHAEGVEADHPAAAQEPMDHGAAHRPNHHEEAQRLYEARERARMARMSPEERERYEEFKRKRDAYEKEHKGHEAMHFEMFLVLVGTLVLAQILLTMWKKRHFASYQAVTLLGLWIFPIYFAILHEVWRLILTWALYTLITGYVSFLASQRQLSVKTPRKVYWYFVVVIKLTGFIGITGYVIAVFDFFIGPYLPQPANMTLMSLGLNLLFYGLYYGVMTRDFADITSRWMATSIGYYSPSGMTTRQLKPDVCAVCGDSLRELEDVGEKRATLPCGHVMHDFCIRGWCIIGKKQTCPYCKEKVRTVLCHDGSTCAGPPFYSLLTRLGHGSLDLILGHRCPPTQVDLREQFPSPWSRTDVMYGQLLDICRYFVVWYPVIIQLVQGEFYVLGLH</sequence>
<dbReference type="InParanoid" id="A9VAT1"/>
<comment type="subcellular location">
    <subcellularLocation>
        <location evidence="1">Membrane</location>
        <topology evidence="1">Multi-pass membrane protein</topology>
    </subcellularLocation>
</comment>
<evidence type="ECO:0000259" key="10">
    <source>
        <dbReference type="PROSITE" id="PS50089"/>
    </source>
</evidence>
<dbReference type="GO" id="GO:0000139">
    <property type="term" value="C:Golgi membrane"/>
    <property type="evidence" value="ECO:0000318"/>
    <property type="project" value="GO_Central"/>
</dbReference>
<keyword evidence="12" id="KW-1185">Reference proteome</keyword>
<dbReference type="PANTHER" id="PTHR13407">
    <property type="entry name" value="RNF121 PROTEIN"/>
    <property type="match status" value="1"/>
</dbReference>
<dbReference type="GO" id="GO:0005789">
    <property type="term" value="C:endoplasmic reticulum membrane"/>
    <property type="evidence" value="ECO:0000318"/>
    <property type="project" value="GO_Central"/>
</dbReference>
<evidence type="ECO:0000256" key="4">
    <source>
        <dbReference type="ARBA" id="ARBA00022989"/>
    </source>
</evidence>
<dbReference type="GO" id="GO:0061630">
    <property type="term" value="F:ubiquitin protein ligase activity"/>
    <property type="evidence" value="ECO:0000318"/>
    <property type="project" value="GO_Central"/>
</dbReference>
<feature type="chain" id="PRO_5002745306" description="RING-type domain-containing protein" evidence="9">
    <location>
        <begin position="25"/>
        <end position="430"/>
    </location>
</feature>
<evidence type="ECO:0000256" key="9">
    <source>
        <dbReference type="SAM" id="SignalP"/>
    </source>
</evidence>
<dbReference type="InterPro" id="IPR040176">
    <property type="entry name" value="RNF121/RNF175"/>
</dbReference>
<dbReference type="CDD" id="cd16475">
    <property type="entry name" value="RING-H2_RNF121-like"/>
    <property type="match status" value="1"/>
</dbReference>
<keyword evidence="3" id="KW-0479">Metal-binding</keyword>
<organism evidence="11 12">
    <name type="scientific">Monosiga brevicollis</name>
    <name type="common">Choanoflagellate</name>
    <dbReference type="NCBI Taxonomy" id="81824"/>
    <lineage>
        <taxon>Eukaryota</taxon>
        <taxon>Choanoflagellata</taxon>
        <taxon>Craspedida</taxon>
        <taxon>Salpingoecidae</taxon>
        <taxon>Monosiga</taxon>
    </lineage>
</organism>
<keyword evidence="6" id="KW-0862">Zinc</keyword>
<dbReference type="EMBL" id="CH991574">
    <property type="protein sequence ID" value="EDQ85429.1"/>
    <property type="molecule type" value="Genomic_DNA"/>
</dbReference>
<name>A9VAT1_MONBE</name>
<dbReference type="Proteomes" id="UP000001357">
    <property type="component" value="Unassembled WGS sequence"/>
</dbReference>
<dbReference type="PANTHER" id="PTHR13407:SF0">
    <property type="entry name" value="FI05221P"/>
    <property type="match status" value="1"/>
</dbReference>
<dbReference type="eggNOG" id="KOG1734">
    <property type="taxonomic scope" value="Eukaryota"/>
</dbReference>
<evidence type="ECO:0000256" key="8">
    <source>
        <dbReference type="SAM" id="Phobius"/>
    </source>
</evidence>
<dbReference type="GO" id="GO:0008270">
    <property type="term" value="F:zinc ion binding"/>
    <property type="evidence" value="ECO:0007669"/>
    <property type="project" value="UniProtKB-KW"/>
</dbReference>
<dbReference type="Gene3D" id="3.30.40.10">
    <property type="entry name" value="Zinc/RING finger domain, C3HC4 (zinc finger)"/>
    <property type="match status" value="1"/>
</dbReference>
<keyword evidence="5 8" id="KW-0472">Membrane</keyword>
<evidence type="ECO:0000256" key="3">
    <source>
        <dbReference type="ARBA" id="ARBA00022723"/>
    </source>
</evidence>
<dbReference type="SMART" id="SM00184">
    <property type="entry name" value="RING"/>
    <property type="match status" value="1"/>
</dbReference>
<evidence type="ECO:0000313" key="11">
    <source>
        <dbReference type="EMBL" id="EDQ85429.1"/>
    </source>
</evidence>
<keyword evidence="6" id="KW-0863">Zinc-finger</keyword>
<dbReference type="PROSITE" id="PS50089">
    <property type="entry name" value="ZF_RING_2"/>
    <property type="match status" value="1"/>
</dbReference>
<evidence type="ECO:0000256" key="7">
    <source>
        <dbReference type="SAM" id="Coils"/>
    </source>
</evidence>
<evidence type="ECO:0000313" key="12">
    <source>
        <dbReference type="Proteomes" id="UP000001357"/>
    </source>
</evidence>
<gene>
    <name evidence="11" type="ORF">MONBRDRAFT_38886</name>
</gene>
<dbReference type="Pfam" id="PF13639">
    <property type="entry name" value="zf-RING_2"/>
    <property type="match status" value="1"/>
</dbReference>
<evidence type="ECO:0000256" key="6">
    <source>
        <dbReference type="PROSITE-ProRule" id="PRU00175"/>
    </source>
</evidence>
<reference evidence="11 12" key="1">
    <citation type="journal article" date="2008" name="Nature">
        <title>The genome of the choanoflagellate Monosiga brevicollis and the origin of metazoans.</title>
        <authorList>
            <consortium name="JGI Sequencing"/>
            <person name="King N."/>
            <person name="Westbrook M.J."/>
            <person name="Young S.L."/>
            <person name="Kuo A."/>
            <person name="Abedin M."/>
            <person name="Chapman J."/>
            <person name="Fairclough S."/>
            <person name="Hellsten U."/>
            <person name="Isogai Y."/>
            <person name="Letunic I."/>
            <person name="Marr M."/>
            <person name="Pincus D."/>
            <person name="Putnam N."/>
            <person name="Rokas A."/>
            <person name="Wright K.J."/>
            <person name="Zuzow R."/>
            <person name="Dirks W."/>
            <person name="Good M."/>
            <person name="Goodstein D."/>
            <person name="Lemons D."/>
            <person name="Li W."/>
            <person name="Lyons J.B."/>
            <person name="Morris A."/>
            <person name="Nichols S."/>
            <person name="Richter D.J."/>
            <person name="Salamov A."/>
            <person name="Bork P."/>
            <person name="Lim W.A."/>
            <person name="Manning G."/>
            <person name="Miller W.T."/>
            <person name="McGinnis W."/>
            <person name="Shapiro H."/>
            <person name="Tjian R."/>
            <person name="Grigoriev I.V."/>
            <person name="Rokhsar D."/>
        </authorList>
    </citation>
    <scope>NUCLEOTIDE SEQUENCE [LARGE SCALE GENOMIC DNA]</scope>
    <source>
        <strain evidence="12">MX1 / ATCC 50154</strain>
    </source>
</reference>
<dbReference type="SUPFAM" id="SSF57850">
    <property type="entry name" value="RING/U-box"/>
    <property type="match status" value="1"/>
</dbReference>
<dbReference type="KEGG" id="mbr:MONBRDRAFT_38886"/>
<feature type="signal peptide" evidence="9">
    <location>
        <begin position="1"/>
        <end position="24"/>
    </location>
</feature>
<dbReference type="InterPro" id="IPR001841">
    <property type="entry name" value="Znf_RING"/>
</dbReference>
<keyword evidence="9" id="KW-0732">Signal</keyword>
<keyword evidence="7" id="KW-0175">Coiled coil</keyword>
<feature type="transmembrane region" description="Helical" evidence="8">
    <location>
        <begin position="169"/>
        <end position="188"/>
    </location>
</feature>